<dbReference type="RefSeq" id="WP_007271658.1">
    <property type="nucleotide sequence ID" value="NZ_JBITUG010000018.1"/>
</dbReference>
<dbReference type="GO" id="GO:0016491">
    <property type="term" value="F:oxidoreductase activity"/>
    <property type="evidence" value="ECO:0007669"/>
    <property type="project" value="UniProtKB-KW"/>
</dbReference>
<evidence type="ECO:0000313" key="3">
    <source>
        <dbReference type="EMBL" id="KAA0979768.1"/>
    </source>
</evidence>
<dbReference type="InterPro" id="IPR036291">
    <property type="entry name" value="NAD(P)-bd_dom_sf"/>
</dbReference>
<dbReference type="Gene3D" id="3.40.50.720">
    <property type="entry name" value="NAD(P)-binding Rossmann-like Domain"/>
    <property type="match status" value="1"/>
</dbReference>
<evidence type="ECO:0000256" key="2">
    <source>
        <dbReference type="ARBA" id="ARBA00023002"/>
    </source>
</evidence>
<dbReference type="InterPro" id="IPR051122">
    <property type="entry name" value="SDR_DHRS6-like"/>
</dbReference>
<dbReference type="SUPFAM" id="SSF51735">
    <property type="entry name" value="NAD(P)-binding Rossmann-fold domains"/>
    <property type="match status" value="1"/>
</dbReference>
<dbReference type="InterPro" id="IPR002347">
    <property type="entry name" value="SDR_fam"/>
</dbReference>
<dbReference type="EMBL" id="VOBL01000001">
    <property type="protein sequence ID" value="KAA0979768.1"/>
    <property type="molecule type" value="Genomic_DNA"/>
</dbReference>
<dbReference type="PANTHER" id="PTHR43477">
    <property type="entry name" value="DIHYDROANTICAPSIN 7-DEHYDROGENASE"/>
    <property type="match status" value="1"/>
</dbReference>
<organism evidence="3 4">
    <name type="scientific">Paeniglutamicibacter gangotriensis</name>
    <dbReference type="NCBI Taxonomy" id="254787"/>
    <lineage>
        <taxon>Bacteria</taxon>
        <taxon>Bacillati</taxon>
        <taxon>Actinomycetota</taxon>
        <taxon>Actinomycetes</taxon>
        <taxon>Micrococcales</taxon>
        <taxon>Micrococcaceae</taxon>
        <taxon>Paeniglutamicibacter</taxon>
    </lineage>
</organism>
<comment type="similarity">
    <text evidence="1">Belongs to the short-chain dehydrogenases/reductases (SDR) family.</text>
</comment>
<evidence type="ECO:0000256" key="1">
    <source>
        <dbReference type="ARBA" id="ARBA00006484"/>
    </source>
</evidence>
<dbReference type="InterPro" id="IPR020904">
    <property type="entry name" value="Sc_DH/Rdtase_CS"/>
</dbReference>
<dbReference type="PANTHER" id="PTHR43477:SF1">
    <property type="entry name" value="DIHYDROANTICAPSIN 7-DEHYDROGENASE"/>
    <property type="match status" value="1"/>
</dbReference>
<proteinExistence type="inferred from homology"/>
<reference evidence="3 4" key="1">
    <citation type="submission" date="2019-07" db="EMBL/GenBank/DDBJ databases">
        <title>Analysis of the biochemical properties, biological activity and biotechnological potential of siderophores and biosurfactants produced by Antarctic psychrotolerant bacteria.</title>
        <authorList>
            <person name="Styczynski M."/>
            <person name="Krucon T."/>
            <person name="Decewicz P."/>
            <person name="Dziewit L."/>
        </authorList>
    </citation>
    <scope>NUCLEOTIDE SEQUENCE [LARGE SCALE GENOMIC DNA]</scope>
    <source>
        <strain evidence="3 4">ANT_H27</strain>
    </source>
</reference>
<dbReference type="OrthoDB" id="4773823at2"/>
<dbReference type="PROSITE" id="PS00061">
    <property type="entry name" value="ADH_SHORT"/>
    <property type="match status" value="1"/>
</dbReference>
<sequence>MADLTDLTVLIAGATSAAGVAAAHALCQAGATVLAAGSNAGRLNEALPFVHGRYEVDLADHAAVTELRALIDVERGPIDGLLHLVGGWRGGKALAGQSDDDYAFLHTQVITTLRNTTRVFRDDLVASKCGRVGIVSATAVDAPSGSNANYTTAKAGAEAWMRSVAAELRTAQSGHKTDPVPQRAAALIWVIKAFTNAEARAAKPEAKTAGFTDVTALGQAAVQLFTSDAADLNGARIHLPTL</sequence>
<dbReference type="Pfam" id="PF00106">
    <property type="entry name" value="adh_short"/>
    <property type="match status" value="1"/>
</dbReference>
<protein>
    <submittedName>
        <fullName evidence="3">SDR family oxidoreductase</fullName>
    </submittedName>
</protein>
<accession>A0A5B0EM98</accession>
<dbReference type="CDD" id="cd05233">
    <property type="entry name" value="SDR_c"/>
    <property type="match status" value="1"/>
</dbReference>
<gene>
    <name evidence="3" type="ORF">FQ154_00950</name>
</gene>
<name>A0A5B0EM98_9MICC</name>
<dbReference type="Proteomes" id="UP000323856">
    <property type="component" value="Unassembled WGS sequence"/>
</dbReference>
<evidence type="ECO:0000313" key="4">
    <source>
        <dbReference type="Proteomes" id="UP000323856"/>
    </source>
</evidence>
<keyword evidence="2" id="KW-0560">Oxidoreductase</keyword>
<dbReference type="AlphaFoldDB" id="A0A5B0EM98"/>
<comment type="caution">
    <text evidence="3">The sequence shown here is derived from an EMBL/GenBank/DDBJ whole genome shotgun (WGS) entry which is preliminary data.</text>
</comment>
<dbReference type="PRINTS" id="PR00081">
    <property type="entry name" value="GDHRDH"/>
</dbReference>